<reference evidence="1" key="1">
    <citation type="journal article" date="2020" name="Stud. Mycol.">
        <title>101 Dothideomycetes genomes: a test case for predicting lifestyles and emergence of pathogens.</title>
        <authorList>
            <person name="Haridas S."/>
            <person name="Albert R."/>
            <person name="Binder M."/>
            <person name="Bloem J."/>
            <person name="Labutti K."/>
            <person name="Salamov A."/>
            <person name="Andreopoulos B."/>
            <person name="Baker S."/>
            <person name="Barry K."/>
            <person name="Bills G."/>
            <person name="Bluhm B."/>
            <person name="Cannon C."/>
            <person name="Castanera R."/>
            <person name="Culley D."/>
            <person name="Daum C."/>
            <person name="Ezra D."/>
            <person name="Gonzalez J."/>
            <person name="Henrissat B."/>
            <person name="Kuo A."/>
            <person name="Liang C."/>
            <person name="Lipzen A."/>
            <person name="Lutzoni F."/>
            <person name="Magnuson J."/>
            <person name="Mondo S."/>
            <person name="Nolan M."/>
            <person name="Ohm R."/>
            <person name="Pangilinan J."/>
            <person name="Park H.-J."/>
            <person name="Ramirez L."/>
            <person name="Alfaro M."/>
            <person name="Sun H."/>
            <person name="Tritt A."/>
            <person name="Yoshinaga Y."/>
            <person name="Zwiers L.-H."/>
            <person name="Turgeon B."/>
            <person name="Goodwin S."/>
            <person name="Spatafora J."/>
            <person name="Crous P."/>
            <person name="Grigoriev I."/>
        </authorList>
    </citation>
    <scope>NUCLEOTIDE SEQUENCE</scope>
    <source>
        <strain evidence="1">CBS 119687</strain>
    </source>
</reference>
<organism evidence="1 2">
    <name type="scientific">Dothidotthia symphoricarpi CBS 119687</name>
    <dbReference type="NCBI Taxonomy" id="1392245"/>
    <lineage>
        <taxon>Eukaryota</taxon>
        <taxon>Fungi</taxon>
        <taxon>Dikarya</taxon>
        <taxon>Ascomycota</taxon>
        <taxon>Pezizomycotina</taxon>
        <taxon>Dothideomycetes</taxon>
        <taxon>Pleosporomycetidae</taxon>
        <taxon>Pleosporales</taxon>
        <taxon>Dothidotthiaceae</taxon>
        <taxon>Dothidotthia</taxon>
    </lineage>
</organism>
<evidence type="ECO:0000313" key="2">
    <source>
        <dbReference type="Proteomes" id="UP000799771"/>
    </source>
</evidence>
<dbReference type="AlphaFoldDB" id="A0A6A5ZYH8"/>
<accession>A0A6A5ZYH8</accession>
<dbReference type="EMBL" id="ML977528">
    <property type="protein sequence ID" value="KAF2123371.1"/>
    <property type="molecule type" value="Genomic_DNA"/>
</dbReference>
<gene>
    <name evidence="1" type="ORF">P153DRAFT_371697</name>
</gene>
<sequence length="269" mass="30500">MALHSVRNLYAVSCVAVEDDWDGIIFQWPESSPRSRLTRIELACCCIDAHGLSNLLANTPELTTFKYSHQTKWDGLEYDWNPGEFAEAIANYCGERLTELAITIDELHGDIVNGLSSFMRFTELQTLEVDVKTFCGPPLESGQRLGRNYKVPPGARPWTYVEIPCLGDMLPESIRELHLNTDFPEPSEQALMALCKNLKPRRHDKLKKLEKTIIRHYRSSTAKGVAEDNGLTLEPFDTATYEPRPRPMMPLWKRQFDSRVGGIVTSGEV</sequence>
<evidence type="ECO:0000313" key="1">
    <source>
        <dbReference type="EMBL" id="KAF2123371.1"/>
    </source>
</evidence>
<dbReference type="Proteomes" id="UP000799771">
    <property type="component" value="Unassembled WGS sequence"/>
</dbReference>
<name>A0A6A5ZYH8_9PLEO</name>
<protein>
    <submittedName>
        <fullName evidence="1">Uncharacterized protein</fullName>
    </submittedName>
</protein>
<dbReference type="GeneID" id="54409752"/>
<keyword evidence="2" id="KW-1185">Reference proteome</keyword>
<dbReference type="RefSeq" id="XP_033517765.1">
    <property type="nucleotide sequence ID" value="XM_033669320.1"/>
</dbReference>
<dbReference type="OrthoDB" id="5421601at2759"/>
<proteinExistence type="predicted"/>